<evidence type="ECO:0000313" key="1">
    <source>
        <dbReference type="EMBL" id="EAT39364.1"/>
    </source>
</evidence>
<dbReference type="HOGENOM" id="CLU_1511822_0_0_1"/>
<dbReference type="EMBL" id="CH477536">
    <property type="protein sequence ID" value="EAT39364.1"/>
    <property type="molecule type" value="Genomic_DNA"/>
</dbReference>
<organism evidence="1 2">
    <name type="scientific">Aedes aegypti</name>
    <name type="common">Yellowfever mosquito</name>
    <name type="synonym">Culex aegypti</name>
    <dbReference type="NCBI Taxonomy" id="7159"/>
    <lineage>
        <taxon>Eukaryota</taxon>
        <taxon>Metazoa</taxon>
        <taxon>Ecdysozoa</taxon>
        <taxon>Arthropoda</taxon>
        <taxon>Hexapoda</taxon>
        <taxon>Insecta</taxon>
        <taxon>Pterygota</taxon>
        <taxon>Neoptera</taxon>
        <taxon>Endopterygota</taxon>
        <taxon>Diptera</taxon>
        <taxon>Nematocera</taxon>
        <taxon>Culicoidea</taxon>
        <taxon>Culicidae</taxon>
        <taxon>Culicinae</taxon>
        <taxon>Aedini</taxon>
        <taxon>Aedes</taxon>
        <taxon>Stegomyia</taxon>
    </lineage>
</organism>
<reference evidence="1" key="1">
    <citation type="submission" date="2005-10" db="EMBL/GenBank/DDBJ databases">
        <authorList>
            <person name="Loftus B.J."/>
            <person name="Nene V.M."/>
            <person name="Hannick L.I."/>
            <person name="Bidwell S."/>
            <person name="Haas B."/>
            <person name="Amedeo P."/>
            <person name="Orvis J."/>
            <person name="Wortman J.R."/>
            <person name="White O.R."/>
            <person name="Salzberg S."/>
            <person name="Shumway M."/>
            <person name="Koo H."/>
            <person name="Zhao Y."/>
            <person name="Holmes M."/>
            <person name="Miller J."/>
            <person name="Schatz M."/>
            <person name="Pop M."/>
            <person name="Pai G."/>
            <person name="Utterback T."/>
            <person name="Rogers Y.-H."/>
            <person name="Kravitz S."/>
            <person name="Fraser C.M."/>
        </authorList>
    </citation>
    <scope>NUCLEOTIDE SEQUENCE</scope>
    <source>
        <strain evidence="1">Liverpool</strain>
    </source>
</reference>
<gene>
    <name evidence="1" type="ORF">AaeL_AAEL008830</name>
</gene>
<proteinExistence type="predicted"/>
<accession>Q16XM7</accession>
<protein>
    <submittedName>
        <fullName evidence="1">AAEL008830-PA</fullName>
    </submittedName>
</protein>
<reference evidence="1" key="2">
    <citation type="journal article" date="2007" name="Science">
        <title>Genome sequence of Aedes aegypti, a major arbovirus vector.</title>
        <authorList>
            <person name="Nene V."/>
            <person name="Wortman J.R."/>
            <person name="Lawson D."/>
            <person name="Haas B."/>
            <person name="Kodira C."/>
            <person name="Tu Z.J."/>
            <person name="Loftus B."/>
            <person name="Xi Z."/>
            <person name="Megy K."/>
            <person name="Grabherr M."/>
            <person name="Ren Q."/>
            <person name="Zdobnov E.M."/>
            <person name="Lobo N.F."/>
            <person name="Campbell K.S."/>
            <person name="Brown S.E."/>
            <person name="Bonaldo M.F."/>
            <person name="Zhu J."/>
            <person name="Sinkins S.P."/>
            <person name="Hogenkamp D.G."/>
            <person name="Amedeo P."/>
            <person name="Arensburger P."/>
            <person name="Atkinson P.W."/>
            <person name="Bidwell S."/>
            <person name="Biedler J."/>
            <person name="Birney E."/>
            <person name="Bruggner R.V."/>
            <person name="Costas J."/>
            <person name="Coy M.R."/>
            <person name="Crabtree J."/>
            <person name="Crawford M."/>
            <person name="Debruyn B."/>
            <person name="Decaprio D."/>
            <person name="Eiglmeier K."/>
            <person name="Eisenstadt E."/>
            <person name="El-Dorry H."/>
            <person name="Gelbart W.M."/>
            <person name="Gomes S.L."/>
            <person name="Hammond M."/>
            <person name="Hannick L.I."/>
            <person name="Hogan J.R."/>
            <person name="Holmes M.H."/>
            <person name="Jaffe D."/>
            <person name="Johnston J.S."/>
            <person name="Kennedy R.C."/>
            <person name="Koo H."/>
            <person name="Kravitz S."/>
            <person name="Kriventseva E.V."/>
            <person name="Kulp D."/>
            <person name="Labutti K."/>
            <person name="Lee E."/>
            <person name="Li S."/>
            <person name="Lovin D.D."/>
            <person name="Mao C."/>
            <person name="Mauceli E."/>
            <person name="Menck C.F."/>
            <person name="Miller J.R."/>
            <person name="Montgomery P."/>
            <person name="Mori A."/>
            <person name="Nascimento A.L."/>
            <person name="Naveira H.F."/>
            <person name="Nusbaum C."/>
            <person name="O'leary S."/>
            <person name="Orvis J."/>
            <person name="Pertea M."/>
            <person name="Quesneville H."/>
            <person name="Reidenbach K.R."/>
            <person name="Rogers Y.H."/>
            <person name="Roth C.W."/>
            <person name="Schneider J.R."/>
            <person name="Schatz M."/>
            <person name="Shumway M."/>
            <person name="Stanke M."/>
            <person name="Stinson E.O."/>
            <person name="Tubio J.M."/>
            <person name="Vanzee J.P."/>
            <person name="Verjovski-Almeida S."/>
            <person name="Werner D."/>
            <person name="White O."/>
            <person name="Wyder S."/>
            <person name="Zeng Q."/>
            <person name="Zhao Q."/>
            <person name="Zhao Y."/>
            <person name="Hill C.A."/>
            <person name="Raikhel A.S."/>
            <person name="Soares M.B."/>
            <person name="Knudson D.L."/>
            <person name="Lee N.H."/>
            <person name="Galagan J."/>
            <person name="Salzberg S.L."/>
            <person name="Paulsen I.T."/>
            <person name="Dimopoulos G."/>
            <person name="Collins F.H."/>
            <person name="Birren B."/>
            <person name="Fraser-Liggett C.M."/>
            <person name="Severson D.W."/>
        </authorList>
    </citation>
    <scope>NUCLEOTIDE SEQUENCE [LARGE SCALE GENOMIC DNA]</scope>
    <source>
        <strain evidence="1">Liverpool</strain>
    </source>
</reference>
<dbReference type="AlphaFoldDB" id="Q16XM7"/>
<dbReference type="Proteomes" id="UP000682892">
    <property type="component" value="Chromosome 1"/>
</dbReference>
<name>Q16XM7_AEDAE</name>
<evidence type="ECO:0000313" key="2">
    <source>
        <dbReference type="Proteomes" id="UP000682892"/>
    </source>
</evidence>
<sequence length="178" mass="20256">MVVKRTHFSVRLLRFAKKPNQFRSNLQTPFSLVFLSSPRNDGDAMPGGAEEEKETERRYIGGRYFYELRVAFRFRRFVSIWNRVIKNGHATAENNSLPARWRSEEGQGQAALVKSKRNKLVHVTPNCLSVGEEEDDDGLKKESLCEAVECLQSGILVKTMLIVVAVEEEAQLSVVTLR</sequence>
<dbReference type="PaxDb" id="7159-AAEL008830-PA"/>
<reference evidence="1" key="3">
    <citation type="submission" date="2012-09" db="EMBL/GenBank/DDBJ databases">
        <authorList>
            <consortium name="VectorBase"/>
        </authorList>
    </citation>
    <scope>NUCLEOTIDE SEQUENCE</scope>
    <source>
        <strain evidence="1">Liverpool</strain>
    </source>
</reference>